<evidence type="ECO:0000313" key="1">
    <source>
        <dbReference type="EMBL" id="MDB7085918.1"/>
    </source>
</evidence>
<dbReference type="Proteomes" id="UP001211987">
    <property type="component" value="Unassembled WGS sequence"/>
</dbReference>
<dbReference type="InterPro" id="IPR036388">
    <property type="entry name" value="WH-like_DNA-bd_sf"/>
</dbReference>
<evidence type="ECO:0000313" key="2">
    <source>
        <dbReference type="Proteomes" id="UP001211987"/>
    </source>
</evidence>
<dbReference type="InterPro" id="IPR036390">
    <property type="entry name" value="WH_DNA-bd_sf"/>
</dbReference>
<dbReference type="SUPFAM" id="SSF46785">
    <property type="entry name" value="Winged helix' DNA-binding domain"/>
    <property type="match status" value="1"/>
</dbReference>
<dbReference type="AlphaFoldDB" id="A0AB35IRY7"/>
<name>A0AB35IRY7_9FIRM</name>
<dbReference type="EMBL" id="JAQLKE010000063">
    <property type="protein sequence ID" value="MDB7085918.1"/>
    <property type="molecule type" value="Genomic_DNA"/>
</dbReference>
<accession>A0AB35IRY7</accession>
<comment type="caution">
    <text evidence="1">The sequence shown here is derived from an EMBL/GenBank/DDBJ whole genome shotgun (WGS) entry which is preliminary data.</text>
</comment>
<gene>
    <name evidence="1" type="ORF">PM738_19250</name>
</gene>
<dbReference type="Gene3D" id="1.10.10.10">
    <property type="entry name" value="Winged helix-like DNA-binding domain superfamily/Winged helix DNA-binding domain"/>
    <property type="match status" value="1"/>
</dbReference>
<dbReference type="RefSeq" id="WP_195992850.1">
    <property type="nucleotide sequence ID" value="NZ_JADPBJ010000052.1"/>
</dbReference>
<protein>
    <submittedName>
        <fullName evidence="1">Winged helix-turn-helix transcriptional regulator</fullName>
    </submittedName>
</protein>
<dbReference type="Pfam" id="PF13412">
    <property type="entry name" value="HTH_24"/>
    <property type="match status" value="1"/>
</dbReference>
<reference evidence="1" key="1">
    <citation type="submission" date="2023-01" db="EMBL/GenBank/DDBJ databases">
        <title>Human gut microbiome strain richness.</title>
        <authorList>
            <person name="Chen-Liaw A."/>
        </authorList>
    </citation>
    <scope>NUCLEOTIDE SEQUENCE</scope>
    <source>
        <strain evidence="1">1001217st2_G6_1001217B_191108</strain>
    </source>
</reference>
<sequence length="254" mass="30431">MRLLQRDLEVLKALDKLRVLDINLISSLVGINEGTCKNRMRKLVTEGYVKYYQESKTTKRYYTVTKKGMAYLYPPRITISKSGKIYKKVKKAPTINKRTLDHEIKVAEVLNHILRFNDNLSIDDFKTERDMQRKMEYMQIRNQHICDLLCEKYKIKIEVELSVKQKNKLSRNIIFNTSNYVQIWFVNSDMLYKRLLDEKKYLEEKYLIKIIKLNNICDADLDLSSYYKEINEKFGVISTEKKEMYQQMNIFEIK</sequence>
<proteinExistence type="predicted"/>
<organism evidence="1 2">
    <name type="scientific">Thomasclavelia ramosa</name>
    <dbReference type="NCBI Taxonomy" id="1547"/>
    <lineage>
        <taxon>Bacteria</taxon>
        <taxon>Bacillati</taxon>
        <taxon>Bacillota</taxon>
        <taxon>Erysipelotrichia</taxon>
        <taxon>Erysipelotrichales</taxon>
        <taxon>Coprobacillaceae</taxon>
        <taxon>Thomasclavelia</taxon>
    </lineage>
</organism>